<evidence type="ECO:0000259" key="3">
    <source>
        <dbReference type="Pfam" id="PF02514"/>
    </source>
</evidence>
<gene>
    <name evidence="4" type="ORF">N47_O13240</name>
</gene>
<dbReference type="Pfam" id="PF02514">
    <property type="entry name" value="CobN-Mg_chel"/>
    <property type="match status" value="2"/>
</dbReference>
<feature type="transmembrane region" description="Helical" evidence="2">
    <location>
        <begin position="1271"/>
        <end position="1289"/>
    </location>
</feature>
<feature type="compositionally biased region" description="Basic and acidic residues" evidence="1">
    <location>
        <begin position="1223"/>
        <end position="1263"/>
    </location>
</feature>
<evidence type="ECO:0000256" key="2">
    <source>
        <dbReference type="SAM" id="Phobius"/>
    </source>
</evidence>
<keyword evidence="2" id="KW-1133">Transmembrane helix</keyword>
<organism evidence="4">
    <name type="scientific">uncultured Desulfobacterium sp</name>
    <dbReference type="NCBI Taxonomy" id="201089"/>
    <lineage>
        <taxon>Bacteria</taxon>
        <taxon>Pseudomonadati</taxon>
        <taxon>Thermodesulfobacteriota</taxon>
        <taxon>Desulfobacteria</taxon>
        <taxon>Desulfobacterales</taxon>
        <taxon>Desulfobacteriaceae</taxon>
        <taxon>Desulfobacterium</taxon>
        <taxon>environmental samples</taxon>
    </lineage>
</organism>
<name>E1YMW1_9BACT</name>
<evidence type="ECO:0000256" key="1">
    <source>
        <dbReference type="SAM" id="MobiDB-lite"/>
    </source>
</evidence>
<dbReference type="InterPro" id="IPR003672">
    <property type="entry name" value="CobN/Mg_chltase"/>
</dbReference>
<dbReference type="CDD" id="cd10150">
    <property type="entry name" value="CobN_like"/>
    <property type="match status" value="1"/>
</dbReference>
<keyword evidence="2" id="KW-0472">Membrane</keyword>
<accession>E1YMW1</accession>
<sequence>MLTAAGSSNAKTRSIGLFVGDVDAYVCHKALKEVALPGIEIKIFTDKNVRSAAISEFVRRMDVAVVDIMGHQPAEWLLENKKSVRANAKIYAVRGSSHVQDFLDAGFIMDKTVRAYYSYTSAENIAGMLKFLANRDLGFVTAFDPPVVPSENSLYHPDAPKLFSELGEYMKWYESSGHFKEDGLWNLSIIFPTYALDGKKAPLDSLIRAYERQGINTVTWLREMKERNQNFDRLISTEPLASRLGSITGFDFKFSSKLSGDLEGILKKANVPVLNGQYLFFSTSDEWLVSPQGLSPVELAYQFSTPEISGLVEPTVIGVKEQVIKADKKNIEIYKYIPVEIHAQKLAMRAAKWHALRQKANKDKKIVLIYYNHGAGKQNIGASYLNVFRSINEIIRNLKQKGYFIEGEITEEKIKDLLLKSGRNIGSWAPDELDQLLREKNAAFVSMSDYRKWFGETPADFQKKVEKDWGKPENSKIMVKNGRFVIPCIRLGNLILVPQPVRGWSDDTDKLYHSTVLYPHHQYNAFYFWLQKEIRPDAMISLGTHGTHEWLPGKQAGLTWQCPPEVLIGDIPNLYPYIVDDVGEGIQAKRRGRGVIIDHAVPPFKSGGTYEEYSKLASVIGEYEASSSEKIRPARLERIRETAIWLGLDKDTGLSVIDDSALEKIKHYLLELKSEMIPFGLHTFGVSPSGEGLEETAGAMAKKGENPVEFYRKNIVACGPSEMDSLIRGLSGGYIPSASGNDPIRNPESLPTGKNFYAFDPEKVPSKEAWENGKKAATEIIEAYRKKHEGKYPEQVGVILWSVETIRDEGINPATALYLMGMKPVWDHRDKIKDVVPISGAELNRPRIDVLLQMSGLFRDTFPLVALMLDKAVKKAAAMSDIENYIQKHSKALEKALIAEGRSKEDARKLSLVRLYSAPPGAYGTKVDDMTVASGLWEKDDIVAEKGFIQMQSYGYSSEIWGEKLTSVYRRHLKAIDATVHTISSNLYGTMDNDDMFQYLGGLSMAVRKESGKDPEVFISMQRTSGEGHIELLSATLGRELRTRYLNPKWIEGMKKEKYAGAREMAEFLENMWGWQVTTPLAVDAAKWKQTYEVYVEDKYGLELKQFFNRENPWAYQSMTARMLEANRKGYWKADEKIKKKLAAEYAVNVVEKGVACCDHTCNNPVLNQMVVNIISLPGVLSPELVEKFKLAVEQAAGKKLDQQVKQRLELLSDLQEGLQKAPADKSLPDSSEKEPSLSETGKGEKSKTVEGYKMEDMKKSDETTEMTSSGVQWAAMLFVLALIGLFVLGSRIKR</sequence>
<proteinExistence type="predicted"/>
<feature type="region of interest" description="Disordered" evidence="1">
    <location>
        <begin position="1220"/>
        <end position="1264"/>
    </location>
</feature>
<evidence type="ECO:0000313" key="4">
    <source>
        <dbReference type="EMBL" id="CBX31905.1"/>
    </source>
</evidence>
<reference evidence="4" key="1">
    <citation type="journal article" date="2011" name="Environ. Microbiol.">
        <title>Genomic insights into the metabolic potential of the polycyclic aromatic hydrocarbon degrading sulfate-reducing Deltaproteobacterium N47.</title>
        <authorList>
            <person name="Bergmann F."/>
            <person name="Selesi D."/>
            <person name="Weinmaier T."/>
            <person name="Tischler P."/>
            <person name="Rattei T."/>
            <person name="Meckenstock R.U."/>
        </authorList>
    </citation>
    <scope>NUCLEOTIDE SEQUENCE</scope>
</reference>
<dbReference type="EMBL" id="FR695880">
    <property type="protein sequence ID" value="CBX31905.1"/>
    <property type="molecule type" value="Genomic_DNA"/>
</dbReference>
<feature type="domain" description="CobN/magnesium chelatase" evidence="3">
    <location>
        <begin position="115"/>
        <end position="702"/>
    </location>
</feature>
<dbReference type="PANTHER" id="PTHR44119">
    <property type="entry name" value="MAGNESIUM-CHELATASE SUBUNIT CHLH, CHLOROPLASTIC"/>
    <property type="match status" value="1"/>
</dbReference>
<dbReference type="PANTHER" id="PTHR44119:SF4">
    <property type="entry name" value="AEROBIC COBALTOCHELATASE SUBUNIT COBN"/>
    <property type="match status" value="1"/>
</dbReference>
<feature type="domain" description="CobN/magnesium chelatase" evidence="3">
    <location>
        <begin position="709"/>
        <end position="1137"/>
    </location>
</feature>
<keyword evidence="2" id="KW-0812">Transmembrane</keyword>
<protein>
    <recommendedName>
        <fullName evidence="3">CobN/magnesium chelatase domain-containing protein</fullName>
    </recommendedName>
</protein>